<evidence type="ECO:0000313" key="1">
    <source>
        <dbReference type="EMBL" id="VAW39593.1"/>
    </source>
</evidence>
<accession>A0A3B0VH11</accession>
<name>A0A3B0VH11_9ZZZZ</name>
<proteinExistence type="predicted"/>
<dbReference type="AlphaFoldDB" id="A0A3B0VH11"/>
<dbReference type="Gene3D" id="2.60.40.10">
    <property type="entry name" value="Immunoglobulins"/>
    <property type="match status" value="1"/>
</dbReference>
<reference evidence="1" key="1">
    <citation type="submission" date="2018-06" db="EMBL/GenBank/DDBJ databases">
        <authorList>
            <person name="Zhirakovskaya E."/>
        </authorList>
    </citation>
    <scope>NUCLEOTIDE SEQUENCE</scope>
</reference>
<dbReference type="InterPro" id="IPR012334">
    <property type="entry name" value="Pectin_lyas_fold"/>
</dbReference>
<dbReference type="Gene3D" id="2.160.20.10">
    <property type="entry name" value="Single-stranded right-handed beta-helix, Pectin lyase-like"/>
    <property type="match status" value="1"/>
</dbReference>
<dbReference type="InterPro" id="IPR011050">
    <property type="entry name" value="Pectin_lyase_fold/virulence"/>
</dbReference>
<evidence type="ECO:0008006" key="2">
    <source>
        <dbReference type="Google" id="ProtNLM"/>
    </source>
</evidence>
<organism evidence="1">
    <name type="scientific">hydrothermal vent metagenome</name>
    <dbReference type="NCBI Taxonomy" id="652676"/>
    <lineage>
        <taxon>unclassified sequences</taxon>
        <taxon>metagenomes</taxon>
        <taxon>ecological metagenomes</taxon>
    </lineage>
</organism>
<protein>
    <recommendedName>
        <fullName evidence="2">Right handed beta helix domain-containing protein</fullName>
    </recommendedName>
</protein>
<gene>
    <name evidence="1" type="ORF">MNBD_GAMMA01-1992</name>
</gene>
<dbReference type="EMBL" id="UOEW01000236">
    <property type="protein sequence ID" value="VAW39593.1"/>
    <property type="molecule type" value="Genomic_DNA"/>
</dbReference>
<dbReference type="SUPFAM" id="SSF51126">
    <property type="entry name" value="Pectin lyase-like"/>
    <property type="match status" value="1"/>
</dbReference>
<dbReference type="Pfam" id="PF05345">
    <property type="entry name" value="He_PIG"/>
    <property type="match status" value="1"/>
</dbReference>
<dbReference type="InterPro" id="IPR013783">
    <property type="entry name" value="Ig-like_fold"/>
</dbReference>
<sequence>MKTARNKPINIIIFLLFIWSTPGLAGNLPFEIFQPQANLDTTNRFYKAYPGLEYNVRLAVAGGGFPYQFALTNAPTGMTIDARGEISWANPAESNTPYQVTASVTDSEGASQSVSWTITVTTTGFLFVDALNGTTTDQGGTGTLSNPWKTMKDVYGGDDYDSKWSSDYQGSFVYWREGEYILDAFLENCSTSNCHVPWYGNKPKVWIAYPGETPEINFNSSGRDGYLLFTNNTSNLYLDGFDFNLSNNSRGKGLSIGNNGNITIRKNTFRGLTNCWSGGNNSQLFFSNGGNGQYTSAQDNIASESCGYWLLGYASPKTVVENNHITTNIPLPIGPKSGIQNWTIRGNHIQGQTDGGAIFIQEFGTSGDIEINFNLIQMSQSSGPALRLFSSDPSGPIYVNRNTFVGQAVAWHLSDTKGPWEFTQNVIINNAASADKITRQGTVDESRLLISDNLVGDLSDNIVNSQGELTAEYIHFIGNRGHQVGGIIDSVFANGFE</sequence>